<dbReference type="EMBL" id="VUJU01001635">
    <property type="protein sequence ID" value="KAF0764435.1"/>
    <property type="molecule type" value="Genomic_DNA"/>
</dbReference>
<keyword evidence="2" id="KW-0808">Transferase</keyword>
<accession>A0A6G0Z271</accession>
<feature type="region of interest" description="Disordered" evidence="1">
    <location>
        <begin position="62"/>
        <end position="90"/>
    </location>
</feature>
<gene>
    <name evidence="2" type="ORF">FWK35_00016299</name>
</gene>
<dbReference type="Proteomes" id="UP000478052">
    <property type="component" value="Unassembled WGS sequence"/>
</dbReference>
<dbReference type="AlphaFoldDB" id="A0A6G0Z271"/>
<proteinExistence type="predicted"/>
<sequence>MILNTVQPSLSPVVIRKAISTIPSNKTYPIQITKSTNISTTQSTLSRRINNSSIITSSSSTLLTLSPSSSAPSPLATTTSTDVTSPDKTSNTTKTLFVINPPRQLMIALPAVNRHSRKILDSLLESIQTITINDQLIQIRRLINSSKRIVISNVCPSIPNQVITDVLKNINITPVSEIAYLKADINIDGYEHILSFRVNFLLNMKTRKISKDLYHYFTTRPISEYSSLMTESLASCENPLATPLIIAKKIDVICF</sequence>
<evidence type="ECO:0000313" key="2">
    <source>
        <dbReference type="EMBL" id="KAF0764435.1"/>
    </source>
</evidence>
<comment type="caution">
    <text evidence="2">The sequence shown here is derived from an EMBL/GenBank/DDBJ whole genome shotgun (WGS) entry which is preliminary data.</text>
</comment>
<keyword evidence="2" id="KW-0695">RNA-directed DNA polymerase</keyword>
<keyword evidence="3" id="KW-1185">Reference proteome</keyword>
<feature type="compositionally biased region" description="Low complexity" evidence="1">
    <location>
        <begin position="62"/>
        <end position="81"/>
    </location>
</feature>
<evidence type="ECO:0000256" key="1">
    <source>
        <dbReference type="SAM" id="MobiDB-lite"/>
    </source>
</evidence>
<name>A0A6G0Z271_APHCR</name>
<organism evidence="2 3">
    <name type="scientific">Aphis craccivora</name>
    <name type="common">Cowpea aphid</name>
    <dbReference type="NCBI Taxonomy" id="307492"/>
    <lineage>
        <taxon>Eukaryota</taxon>
        <taxon>Metazoa</taxon>
        <taxon>Ecdysozoa</taxon>
        <taxon>Arthropoda</taxon>
        <taxon>Hexapoda</taxon>
        <taxon>Insecta</taxon>
        <taxon>Pterygota</taxon>
        <taxon>Neoptera</taxon>
        <taxon>Paraneoptera</taxon>
        <taxon>Hemiptera</taxon>
        <taxon>Sternorrhyncha</taxon>
        <taxon>Aphidomorpha</taxon>
        <taxon>Aphidoidea</taxon>
        <taxon>Aphididae</taxon>
        <taxon>Aphidini</taxon>
        <taxon>Aphis</taxon>
        <taxon>Aphis</taxon>
    </lineage>
</organism>
<keyword evidence="2" id="KW-0548">Nucleotidyltransferase</keyword>
<dbReference type="GO" id="GO:0003964">
    <property type="term" value="F:RNA-directed DNA polymerase activity"/>
    <property type="evidence" value="ECO:0007669"/>
    <property type="project" value="UniProtKB-KW"/>
</dbReference>
<protein>
    <submittedName>
        <fullName evidence="2">Reverse transcriptase domain-containing protein</fullName>
    </submittedName>
</protein>
<evidence type="ECO:0000313" key="3">
    <source>
        <dbReference type="Proteomes" id="UP000478052"/>
    </source>
</evidence>
<reference evidence="2 3" key="1">
    <citation type="submission" date="2019-08" db="EMBL/GenBank/DDBJ databases">
        <title>Whole genome of Aphis craccivora.</title>
        <authorList>
            <person name="Voronova N.V."/>
            <person name="Shulinski R.S."/>
            <person name="Bandarenka Y.V."/>
            <person name="Zhorov D.G."/>
            <person name="Warner D."/>
        </authorList>
    </citation>
    <scope>NUCLEOTIDE SEQUENCE [LARGE SCALE GENOMIC DNA]</scope>
    <source>
        <strain evidence="2">180601</strain>
        <tissue evidence="2">Whole Body</tissue>
    </source>
</reference>